<evidence type="ECO:0000256" key="1">
    <source>
        <dbReference type="SAM" id="Phobius"/>
    </source>
</evidence>
<keyword evidence="1" id="KW-0472">Membrane</keyword>
<evidence type="ECO:0000313" key="3">
    <source>
        <dbReference type="Proteomes" id="UP000031307"/>
    </source>
</evidence>
<accession>A0A0C1EA44</accession>
<feature type="transmembrane region" description="Helical" evidence="1">
    <location>
        <begin position="55"/>
        <end position="78"/>
    </location>
</feature>
<keyword evidence="1" id="KW-0812">Transmembrane</keyword>
<dbReference type="PATRIC" id="fig|83552.4.peg.830"/>
<gene>
    <name evidence="2" type="ORF">DB43_FF00260</name>
</gene>
<dbReference type="EMBL" id="JSAM01000050">
    <property type="protein sequence ID" value="KIA78007.1"/>
    <property type="molecule type" value="Genomic_DNA"/>
</dbReference>
<name>A0A0C1EA44_9BACT</name>
<proteinExistence type="predicted"/>
<dbReference type="Proteomes" id="UP000031307">
    <property type="component" value="Unassembled WGS sequence"/>
</dbReference>
<reference evidence="2 3" key="1">
    <citation type="journal article" date="2014" name="Mol. Biol. Evol.">
        <title>Massive expansion of Ubiquitination-related gene families within the Chlamydiae.</title>
        <authorList>
            <person name="Domman D."/>
            <person name="Collingro A."/>
            <person name="Lagkouvardos I."/>
            <person name="Gehre L."/>
            <person name="Weinmaier T."/>
            <person name="Rattei T."/>
            <person name="Subtil A."/>
            <person name="Horn M."/>
        </authorList>
    </citation>
    <scope>NUCLEOTIDE SEQUENCE [LARGE SCALE GENOMIC DNA]</scope>
    <source>
        <strain evidence="2 3">OEW1</strain>
    </source>
</reference>
<dbReference type="AlphaFoldDB" id="A0A0C1EA44"/>
<evidence type="ECO:0000313" key="2">
    <source>
        <dbReference type="EMBL" id="KIA78007.1"/>
    </source>
</evidence>
<protein>
    <submittedName>
        <fullName evidence="2">Uncharacterized protein</fullName>
    </submittedName>
</protein>
<organism evidence="2 3">
    <name type="scientific">Parachlamydia acanthamoebae</name>
    <dbReference type="NCBI Taxonomy" id="83552"/>
    <lineage>
        <taxon>Bacteria</taxon>
        <taxon>Pseudomonadati</taxon>
        <taxon>Chlamydiota</taxon>
        <taxon>Chlamydiia</taxon>
        <taxon>Parachlamydiales</taxon>
        <taxon>Parachlamydiaceae</taxon>
        <taxon>Parachlamydia</taxon>
    </lineage>
</organism>
<comment type="caution">
    <text evidence="2">The sequence shown here is derived from an EMBL/GenBank/DDBJ whole genome shotgun (WGS) entry which is preliminary data.</text>
</comment>
<keyword evidence="1" id="KW-1133">Transmembrane helix</keyword>
<sequence length="458" mass="52616">MSYSVFNNYDYEKKSSILKVLDTLARPCSIVFGGRKISVISQTQQNVSTATRVSAAVFSIIIFPVGFLSASCLIIKAASLPWIWQKKEVKAQSQQTWDIILQFRAAHAHDEAIKIFKKRPEIGKRADIYVRLHTIIRQKIASNCSLEDIEESLQLLNYKDAFSLMNDAIKTRLSYEFQRDCHITTGNSIIGLIHKTIGRNAKNFEECCDRLFANVLKIHADEDLVVQMIKLDITHCLVEQLFQKKKSCAQSELDEALVSLERTIFNTKLFREADTWNLASLFSNSEQMSQIRGAVTDIRALNKSRIDFFNEIKMSRENPREQWEHVRSKFQLQLDDVFAPMMESYKEKEFLSSFATLCTNMSEYIDSLQLSGTSFSKEDIEIFQAKIDNGITKFGENSNDLFQNLRIEDSKTVFDTILSTLYVKRNYILLSFTFAMKDVLMKMMEEAVKANQQLGSQS</sequence>